<dbReference type="AlphaFoldDB" id="A0A1N7P760"/>
<gene>
    <name evidence="1" type="ORF">SAMN05421774_10516</name>
</gene>
<proteinExistence type="predicted"/>
<evidence type="ECO:0000313" key="1">
    <source>
        <dbReference type="EMBL" id="SIT06390.1"/>
    </source>
</evidence>
<keyword evidence="2" id="KW-1185">Reference proteome</keyword>
<protein>
    <recommendedName>
        <fullName evidence="3">DUF1127 domain-containing protein</fullName>
    </recommendedName>
</protein>
<dbReference type="STRING" id="1086013.SAMN05421774_10516"/>
<dbReference type="EMBL" id="FTOT01000005">
    <property type="protein sequence ID" value="SIT06390.1"/>
    <property type="molecule type" value="Genomic_DNA"/>
</dbReference>
<name>A0A1N7P760_9RHOB</name>
<dbReference type="RefSeq" id="WP_076531783.1">
    <property type="nucleotide sequence ID" value="NZ_BMEH01000005.1"/>
</dbReference>
<organism evidence="1 2">
    <name type="scientific">Gemmobacter megaterium</name>
    <dbReference type="NCBI Taxonomy" id="1086013"/>
    <lineage>
        <taxon>Bacteria</taxon>
        <taxon>Pseudomonadati</taxon>
        <taxon>Pseudomonadota</taxon>
        <taxon>Alphaproteobacteria</taxon>
        <taxon>Rhodobacterales</taxon>
        <taxon>Paracoccaceae</taxon>
        <taxon>Gemmobacter</taxon>
    </lineage>
</organism>
<dbReference type="OrthoDB" id="7868957at2"/>
<dbReference type="Proteomes" id="UP000186141">
    <property type="component" value="Unassembled WGS sequence"/>
</dbReference>
<reference evidence="1 2" key="1">
    <citation type="submission" date="2017-01" db="EMBL/GenBank/DDBJ databases">
        <authorList>
            <person name="Mah S.A."/>
            <person name="Swanson W.J."/>
            <person name="Moy G.W."/>
            <person name="Vacquier V.D."/>
        </authorList>
    </citation>
    <scope>NUCLEOTIDE SEQUENCE [LARGE SCALE GENOMIC DNA]</scope>
    <source>
        <strain evidence="1 2">DSM 26375</strain>
    </source>
</reference>
<sequence>MPNCLSPANSRLSPAQSARLDLFLANCGMGWNPALDRPAREAMFARLDALPDAALTAMGLSRDGLPAHVYRDLLT</sequence>
<evidence type="ECO:0000313" key="2">
    <source>
        <dbReference type="Proteomes" id="UP000186141"/>
    </source>
</evidence>
<evidence type="ECO:0008006" key="3">
    <source>
        <dbReference type="Google" id="ProtNLM"/>
    </source>
</evidence>
<accession>A0A1N7P760</accession>